<sequence length="53" mass="5595">MDNTGARGWKPESHHRGAETAIRTVAFVVGGMLALMLLGIVAVTLLYAVALQS</sequence>
<keyword evidence="1" id="KW-1133">Transmembrane helix</keyword>
<evidence type="ECO:0000313" key="2">
    <source>
        <dbReference type="EMBL" id="WTU44833.1"/>
    </source>
</evidence>
<protein>
    <submittedName>
        <fullName evidence="2">Uncharacterized protein</fullName>
    </submittedName>
</protein>
<name>A0AAU2HAB7_9ACTN</name>
<keyword evidence="1" id="KW-0472">Membrane</keyword>
<dbReference type="EMBL" id="CP108253">
    <property type="protein sequence ID" value="WTU44833.1"/>
    <property type="molecule type" value="Genomic_DNA"/>
</dbReference>
<proteinExistence type="predicted"/>
<organism evidence="2">
    <name type="scientific">Streptomyces sp. NBC_00060</name>
    <dbReference type="NCBI Taxonomy" id="2975636"/>
    <lineage>
        <taxon>Bacteria</taxon>
        <taxon>Bacillati</taxon>
        <taxon>Actinomycetota</taxon>
        <taxon>Actinomycetes</taxon>
        <taxon>Kitasatosporales</taxon>
        <taxon>Streptomycetaceae</taxon>
        <taxon>Streptomyces</taxon>
    </lineage>
</organism>
<feature type="transmembrane region" description="Helical" evidence="1">
    <location>
        <begin position="21"/>
        <end position="50"/>
    </location>
</feature>
<evidence type="ECO:0000256" key="1">
    <source>
        <dbReference type="SAM" id="Phobius"/>
    </source>
</evidence>
<dbReference type="AlphaFoldDB" id="A0AAU2HAB7"/>
<accession>A0AAU2HAB7</accession>
<reference evidence="2" key="1">
    <citation type="submission" date="2022-10" db="EMBL/GenBank/DDBJ databases">
        <title>The complete genomes of actinobacterial strains from the NBC collection.</title>
        <authorList>
            <person name="Joergensen T.S."/>
            <person name="Alvarez Arevalo M."/>
            <person name="Sterndorff E.B."/>
            <person name="Faurdal D."/>
            <person name="Vuksanovic O."/>
            <person name="Mourched A.-S."/>
            <person name="Charusanti P."/>
            <person name="Shaw S."/>
            <person name="Blin K."/>
            <person name="Weber T."/>
        </authorList>
    </citation>
    <scope>NUCLEOTIDE SEQUENCE</scope>
    <source>
        <strain evidence="2">NBC_00060</strain>
    </source>
</reference>
<gene>
    <name evidence="2" type="ORF">OHV25_37265</name>
</gene>
<keyword evidence="1" id="KW-0812">Transmembrane</keyword>